<organism evidence="3 4">
    <name type="scientific">Gracilimonas halophila</name>
    <dbReference type="NCBI Taxonomy" id="1834464"/>
    <lineage>
        <taxon>Bacteria</taxon>
        <taxon>Pseudomonadati</taxon>
        <taxon>Balneolota</taxon>
        <taxon>Balneolia</taxon>
        <taxon>Balneolales</taxon>
        <taxon>Balneolaceae</taxon>
        <taxon>Gracilimonas</taxon>
    </lineage>
</organism>
<feature type="compositionally biased region" description="Basic and acidic residues" evidence="1">
    <location>
        <begin position="17"/>
        <end position="29"/>
    </location>
</feature>
<evidence type="ECO:0000313" key="4">
    <source>
        <dbReference type="Proteomes" id="UP001597460"/>
    </source>
</evidence>
<accession>A0ABW5JL59</accession>
<evidence type="ECO:0000256" key="2">
    <source>
        <dbReference type="SAM" id="Phobius"/>
    </source>
</evidence>
<comment type="caution">
    <text evidence="3">The sequence shown here is derived from an EMBL/GenBank/DDBJ whole genome shotgun (WGS) entry which is preliminary data.</text>
</comment>
<feature type="transmembrane region" description="Helical" evidence="2">
    <location>
        <begin position="182"/>
        <end position="205"/>
    </location>
</feature>
<sequence length="252" mass="28578">MAHKEFTHQQIREILSKASEIQRSKKESNSEEQGITSEELREIAGEVGISEEVLNKAINSVENRSNERFNWLTGNGELQSSIIINREITDLKLDQLFPELNAFTGQKGTIEQMGESYDWEQVENGLESVRRVTVVPNDKKTKITQYVNWDEFRGSSLFLSAFLGALGLALILKAFGMPKTTYLLLSSIGAIGGYFGFMGALKYYFNKQKKKFESIMHLITDVLERPVQNRISMDDAPLEPDESQAQRSKTRS</sequence>
<keyword evidence="2" id="KW-0812">Transmembrane</keyword>
<name>A0ABW5JL59_9BACT</name>
<keyword evidence="2" id="KW-1133">Transmembrane helix</keyword>
<dbReference type="RefSeq" id="WP_390303545.1">
    <property type="nucleotide sequence ID" value="NZ_JBHULI010000025.1"/>
</dbReference>
<feature type="region of interest" description="Disordered" evidence="1">
    <location>
        <begin position="17"/>
        <end position="38"/>
    </location>
</feature>
<protein>
    <submittedName>
        <fullName evidence="3">Uncharacterized protein</fullName>
    </submittedName>
</protein>
<reference evidence="4" key="1">
    <citation type="journal article" date="2019" name="Int. J. Syst. Evol. Microbiol.">
        <title>The Global Catalogue of Microorganisms (GCM) 10K type strain sequencing project: providing services to taxonomists for standard genome sequencing and annotation.</title>
        <authorList>
            <consortium name="The Broad Institute Genomics Platform"/>
            <consortium name="The Broad Institute Genome Sequencing Center for Infectious Disease"/>
            <person name="Wu L."/>
            <person name="Ma J."/>
        </authorList>
    </citation>
    <scope>NUCLEOTIDE SEQUENCE [LARGE SCALE GENOMIC DNA]</scope>
    <source>
        <strain evidence="4">KCTC 52042</strain>
    </source>
</reference>
<dbReference type="EMBL" id="JBHULI010000025">
    <property type="protein sequence ID" value="MFD2533369.1"/>
    <property type="molecule type" value="Genomic_DNA"/>
</dbReference>
<feature type="transmembrane region" description="Helical" evidence="2">
    <location>
        <begin position="157"/>
        <end position="176"/>
    </location>
</feature>
<evidence type="ECO:0000313" key="3">
    <source>
        <dbReference type="EMBL" id="MFD2533369.1"/>
    </source>
</evidence>
<evidence type="ECO:0000256" key="1">
    <source>
        <dbReference type="SAM" id="MobiDB-lite"/>
    </source>
</evidence>
<feature type="region of interest" description="Disordered" evidence="1">
    <location>
        <begin position="233"/>
        <end position="252"/>
    </location>
</feature>
<feature type="compositionally biased region" description="Polar residues" evidence="1">
    <location>
        <begin position="243"/>
        <end position="252"/>
    </location>
</feature>
<proteinExistence type="predicted"/>
<keyword evidence="2" id="KW-0472">Membrane</keyword>
<dbReference type="Proteomes" id="UP001597460">
    <property type="component" value="Unassembled WGS sequence"/>
</dbReference>
<gene>
    <name evidence="3" type="ORF">ACFSVN_13015</name>
</gene>
<keyword evidence="4" id="KW-1185">Reference proteome</keyword>